<feature type="region of interest" description="Disordered" evidence="4">
    <location>
        <begin position="267"/>
        <end position="287"/>
    </location>
</feature>
<evidence type="ECO:0000256" key="2">
    <source>
        <dbReference type="ARBA" id="ARBA00022840"/>
    </source>
</evidence>
<feature type="compositionally biased region" description="Polar residues" evidence="4">
    <location>
        <begin position="883"/>
        <end position="903"/>
    </location>
</feature>
<gene>
    <name evidence="6" type="ORF">BS47DRAFT_204335</name>
</gene>
<feature type="region of interest" description="Disordered" evidence="4">
    <location>
        <begin position="108"/>
        <end position="154"/>
    </location>
</feature>
<dbReference type="Pfam" id="PF01504">
    <property type="entry name" value="PIP5K"/>
    <property type="match status" value="1"/>
</dbReference>
<dbReference type="Gene3D" id="3.30.800.10">
    <property type="entry name" value="Phosphatidylinositol Phosphate Kinase II Beta"/>
    <property type="match status" value="1"/>
</dbReference>
<keyword evidence="7" id="KW-1185">Reference proteome</keyword>
<keyword evidence="3" id="KW-0418">Kinase</keyword>
<feature type="region of interest" description="Disordered" evidence="4">
    <location>
        <begin position="516"/>
        <end position="581"/>
    </location>
</feature>
<dbReference type="CDD" id="cd17300">
    <property type="entry name" value="PIPKc_PIKfyve"/>
    <property type="match status" value="1"/>
</dbReference>
<evidence type="ECO:0000256" key="4">
    <source>
        <dbReference type="SAM" id="MobiDB-lite"/>
    </source>
</evidence>
<evidence type="ECO:0000313" key="7">
    <source>
        <dbReference type="Proteomes" id="UP000886523"/>
    </source>
</evidence>
<feature type="domain" description="PIPK" evidence="5">
    <location>
        <begin position="903"/>
        <end position="1228"/>
    </location>
</feature>
<feature type="compositionally biased region" description="Polar residues" evidence="4">
    <location>
        <begin position="269"/>
        <end position="280"/>
    </location>
</feature>
<organism evidence="6 7">
    <name type="scientific">Hydnum rufescens UP504</name>
    <dbReference type="NCBI Taxonomy" id="1448309"/>
    <lineage>
        <taxon>Eukaryota</taxon>
        <taxon>Fungi</taxon>
        <taxon>Dikarya</taxon>
        <taxon>Basidiomycota</taxon>
        <taxon>Agaricomycotina</taxon>
        <taxon>Agaricomycetes</taxon>
        <taxon>Cantharellales</taxon>
        <taxon>Hydnaceae</taxon>
        <taxon>Hydnum</taxon>
    </lineage>
</organism>
<dbReference type="GO" id="GO:0000285">
    <property type="term" value="F:1-phosphatidylinositol-3-phosphate 5-kinase activity"/>
    <property type="evidence" value="ECO:0007669"/>
    <property type="project" value="InterPro"/>
</dbReference>
<keyword evidence="1 3" id="KW-0547">Nucleotide-binding</keyword>
<feature type="compositionally biased region" description="Polar residues" evidence="4">
    <location>
        <begin position="847"/>
        <end position="863"/>
    </location>
</feature>
<feature type="compositionally biased region" description="Polar residues" evidence="4">
    <location>
        <begin position="733"/>
        <end position="748"/>
    </location>
</feature>
<dbReference type="PANTHER" id="PTHR45748:SF7">
    <property type="entry name" value="1-PHOSPHATIDYLINOSITOL 3-PHOSPHATE 5-KINASE-RELATED"/>
    <property type="match status" value="1"/>
</dbReference>
<feature type="compositionally biased region" description="Polar residues" evidence="4">
    <location>
        <begin position="111"/>
        <end position="122"/>
    </location>
</feature>
<feature type="compositionally biased region" description="Low complexity" evidence="4">
    <location>
        <begin position="723"/>
        <end position="732"/>
    </location>
</feature>
<feature type="compositionally biased region" description="Low complexity" evidence="4">
    <location>
        <begin position="133"/>
        <end position="148"/>
    </location>
</feature>
<accession>A0A9P6DRW7</accession>
<evidence type="ECO:0000256" key="1">
    <source>
        <dbReference type="ARBA" id="ARBA00022741"/>
    </source>
</evidence>
<dbReference type="OrthoDB" id="158357at2759"/>
<dbReference type="SMART" id="SM00330">
    <property type="entry name" value="PIPKc"/>
    <property type="match status" value="1"/>
</dbReference>
<feature type="compositionally biased region" description="Polar residues" evidence="4">
    <location>
        <begin position="542"/>
        <end position="553"/>
    </location>
</feature>
<dbReference type="SUPFAM" id="SSF56104">
    <property type="entry name" value="SAICAR synthase-like"/>
    <property type="match status" value="1"/>
</dbReference>
<feature type="region of interest" description="Disordered" evidence="4">
    <location>
        <begin position="847"/>
        <end position="903"/>
    </location>
</feature>
<sequence length="1235" mass="135023">MPDILLVGGTFHLSSKVHPKTYDSLARVLRISVYGYLSCMLELCLLRDSGVQLRYPLSPGLPSIPLPEEPKPAEGTHQPARERRTSAEKLPTAIWSFITKRTAELKHLRTRSSPVNTSTHATKSLAPQPPVASSPSQASRTAAATSRPVVRIGGSPTNQYATALQSIRNQNTVLSTSPSVHIDAPPLLVRLAREEQEEASHPGRVSGRVPLDSVNRPRRRKRIPAIDKAALSSLLGWKSDGSVPALGGVPGFIRHQSITVLYTSPLPKASTTGKGKSPSRSAPAEVVSPHTPRLHTYRYYDESEATLGLWIEEAFELAEEVLRKDSETNLTFTWCHANLKITGHIDASLVSEEAELASEEIRMYHSCSLCEAQSAVNIMGDGTFLFDFGKFLELVFYTDNMNDVTSSFCPHTSGLPTAPSSLGTDALRFCLVRHFSLGQLSISFKLSPIHDILHVRIPRTQIVNDLGEIIRKNQSLPLNDEWLQTERDKLRLDMTFCWKSLKDHLYWLEDTLSDGSKTSASHKRLPTTPPFSESPESMTPTATFRGSQLSKWPTSEGRGTLSDMSHGGGTTSFPTPLTSSSSSLSSLSNLRGLITSAEQTLYTQLAETSLDSLSDVRRAFMSSASDTFQRLCQFTPPGSDRLLQMIVSTLPDWWSKDAHCLPNSGVIVRESEWGSIISFTLRSVEYQTELEDMTSHPTTSTTSGHPPAVNVKPSGPSGTFPWGSSRGSLSSSPTHANTIPTPATGSLSEEPSELILNHELEDFSAVISRKENPRDFGSLGSTASRFIGRVAAPPAAWAKPEVQISLHVAEGTATRNELVQGEEQSLSAIAPSGLDTHLDQAQLASFSPPQVSGQGLSTSSQVPPSLDHADGLGPRPAPVSPVMSGSVSRSQSANPGSSGDETLGSTFSAAVRYMLNQNSTTKSSSETSPNDTAHRLALLGIGQGSSSPPIDDKPHVQYDFVVGNRLRFSCTAYYALQFRNLRKQCDVEETLLRSLERTTFWVAHGGKSKSTFFKTSDDRFILKTLVTAWNVADLQALLELAPAYFGYMNQMKGKPCALAKLLGFYTIEIKNLETGNTGTKADVLVMENLFYSHKIDATYDLKGIKGRKVKGDVGSSKTLLDQEWIETQRHSPVYIYPQSKHVLQEAVTSDAEFLAENNIMDYSLLVGIDSERKELICGLVDTFGTYTFAKTIESKAKQGLKTDKEKEYFLPVPDKWSKPVGNKSASDFFRIAQVL</sequence>
<comment type="caution">
    <text evidence="6">The sequence shown here is derived from an EMBL/GenBank/DDBJ whole genome shotgun (WGS) entry which is preliminary data.</text>
</comment>
<dbReference type="PROSITE" id="PS51455">
    <property type="entry name" value="PIPK"/>
    <property type="match status" value="1"/>
</dbReference>
<feature type="compositionally biased region" description="Basic and acidic residues" evidence="4">
    <location>
        <begin position="68"/>
        <end position="86"/>
    </location>
</feature>
<evidence type="ECO:0000259" key="5">
    <source>
        <dbReference type="PROSITE" id="PS51455"/>
    </source>
</evidence>
<name>A0A9P6DRW7_9AGAM</name>
<dbReference type="GO" id="GO:0000329">
    <property type="term" value="C:fungal-type vacuole membrane"/>
    <property type="evidence" value="ECO:0007669"/>
    <property type="project" value="TreeGrafter"/>
</dbReference>
<dbReference type="InterPro" id="IPR002498">
    <property type="entry name" value="PInositol-4-P-4/5-kinase_core"/>
</dbReference>
<dbReference type="Proteomes" id="UP000886523">
    <property type="component" value="Unassembled WGS sequence"/>
</dbReference>
<dbReference type="GO" id="GO:0005524">
    <property type="term" value="F:ATP binding"/>
    <property type="evidence" value="ECO:0007669"/>
    <property type="project" value="UniProtKB-UniRule"/>
</dbReference>
<dbReference type="GO" id="GO:0046854">
    <property type="term" value="P:phosphatidylinositol phosphate biosynthetic process"/>
    <property type="evidence" value="ECO:0007669"/>
    <property type="project" value="TreeGrafter"/>
</dbReference>
<dbReference type="InterPro" id="IPR044769">
    <property type="entry name" value="PIKfyve_PIPKc"/>
</dbReference>
<dbReference type="InterPro" id="IPR027483">
    <property type="entry name" value="PInositol-4-P-4/5-kinase_C_sf"/>
</dbReference>
<feature type="compositionally biased region" description="Low complexity" evidence="4">
    <location>
        <begin position="530"/>
        <end position="541"/>
    </location>
</feature>
<dbReference type="InterPro" id="IPR027484">
    <property type="entry name" value="PInositol-4-P-5-kinase_N"/>
</dbReference>
<feature type="region of interest" description="Disordered" evidence="4">
    <location>
        <begin position="62"/>
        <end position="86"/>
    </location>
</feature>
<reference evidence="6" key="1">
    <citation type="journal article" date="2020" name="Nat. Commun.">
        <title>Large-scale genome sequencing of mycorrhizal fungi provides insights into the early evolution of symbiotic traits.</title>
        <authorList>
            <person name="Miyauchi S."/>
            <person name="Kiss E."/>
            <person name="Kuo A."/>
            <person name="Drula E."/>
            <person name="Kohler A."/>
            <person name="Sanchez-Garcia M."/>
            <person name="Morin E."/>
            <person name="Andreopoulos B."/>
            <person name="Barry K.W."/>
            <person name="Bonito G."/>
            <person name="Buee M."/>
            <person name="Carver A."/>
            <person name="Chen C."/>
            <person name="Cichocki N."/>
            <person name="Clum A."/>
            <person name="Culley D."/>
            <person name="Crous P.W."/>
            <person name="Fauchery L."/>
            <person name="Girlanda M."/>
            <person name="Hayes R.D."/>
            <person name="Keri Z."/>
            <person name="LaButti K."/>
            <person name="Lipzen A."/>
            <person name="Lombard V."/>
            <person name="Magnuson J."/>
            <person name="Maillard F."/>
            <person name="Murat C."/>
            <person name="Nolan M."/>
            <person name="Ohm R.A."/>
            <person name="Pangilinan J."/>
            <person name="Pereira M.F."/>
            <person name="Perotto S."/>
            <person name="Peter M."/>
            <person name="Pfister S."/>
            <person name="Riley R."/>
            <person name="Sitrit Y."/>
            <person name="Stielow J.B."/>
            <person name="Szollosi G."/>
            <person name="Zifcakova L."/>
            <person name="Stursova M."/>
            <person name="Spatafora J.W."/>
            <person name="Tedersoo L."/>
            <person name="Vaario L.M."/>
            <person name="Yamada A."/>
            <person name="Yan M."/>
            <person name="Wang P."/>
            <person name="Xu J."/>
            <person name="Bruns T."/>
            <person name="Baldrian P."/>
            <person name="Vilgalys R."/>
            <person name="Dunand C."/>
            <person name="Henrissat B."/>
            <person name="Grigoriev I.V."/>
            <person name="Hibbett D."/>
            <person name="Nagy L.G."/>
            <person name="Martin F.M."/>
        </authorList>
    </citation>
    <scope>NUCLEOTIDE SEQUENCE</scope>
    <source>
        <strain evidence="6">UP504</strain>
    </source>
</reference>
<dbReference type="GO" id="GO:0010008">
    <property type="term" value="C:endosome membrane"/>
    <property type="evidence" value="ECO:0007669"/>
    <property type="project" value="TreeGrafter"/>
</dbReference>
<dbReference type="EMBL" id="MU129049">
    <property type="protein sequence ID" value="KAF9508853.1"/>
    <property type="molecule type" value="Genomic_DNA"/>
</dbReference>
<evidence type="ECO:0000256" key="3">
    <source>
        <dbReference type="PROSITE-ProRule" id="PRU00781"/>
    </source>
</evidence>
<protein>
    <recommendedName>
        <fullName evidence="5">PIPK domain-containing protein</fullName>
    </recommendedName>
</protein>
<feature type="compositionally biased region" description="Low complexity" evidence="4">
    <location>
        <begin position="695"/>
        <end position="707"/>
    </location>
</feature>
<evidence type="ECO:0000313" key="6">
    <source>
        <dbReference type="EMBL" id="KAF9508853.1"/>
    </source>
</evidence>
<dbReference type="PANTHER" id="PTHR45748">
    <property type="entry name" value="1-PHOSPHATIDYLINOSITOL 3-PHOSPHATE 5-KINASE-RELATED"/>
    <property type="match status" value="1"/>
</dbReference>
<feature type="region of interest" description="Disordered" evidence="4">
    <location>
        <begin position="690"/>
        <end position="748"/>
    </location>
</feature>
<keyword evidence="2 3" id="KW-0067">ATP-binding</keyword>
<keyword evidence="3" id="KW-0808">Transferase</keyword>
<dbReference type="Gene3D" id="3.30.810.10">
    <property type="entry name" value="2-Layer Sandwich"/>
    <property type="match status" value="1"/>
</dbReference>
<proteinExistence type="predicted"/>
<dbReference type="AlphaFoldDB" id="A0A9P6DRW7"/>
<feature type="compositionally biased region" description="Low complexity" evidence="4">
    <location>
        <begin position="571"/>
        <end position="581"/>
    </location>
</feature>